<dbReference type="GO" id="GO:0046677">
    <property type="term" value="P:response to antibiotic"/>
    <property type="evidence" value="ECO:0007669"/>
    <property type="project" value="UniProtKB-KW"/>
</dbReference>
<dbReference type="GO" id="GO:0006629">
    <property type="term" value="P:lipid metabolic process"/>
    <property type="evidence" value="ECO:0007669"/>
    <property type="project" value="UniProtKB-KW"/>
</dbReference>
<dbReference type="PANTHER" id="PTHR39087:SF2">
    <property type="entry name" value="UPF0104 MEMBRANE PROTEIN MJ1595"/>
    <property type="match status" value="1"/>
</dbReference>
<dbReference type="OrthoDB" id="2111097at2"/>
<evidence type="ECO:0000256" key="5">
    <source>
        <dbReference type="ARBA" id="ARBA00023136"/>
    </source>
</evidence>
<comment type="function">
    <text evidence="6">Catalyzes the transfer of a lysyl group from L-lysyl-tRNA(Lys) to membrane-bound phosphatidylglycerol (PG), which produces lysylphosphatidylglycerol (LPG), a major component of the bacterial membrane with a positive net charge. LPG synthesis contributes to bacterial virulence as it is involved in the resistance mechanism against cationic antimicrobial peptides (CAMP) produces by the host's immune system (defensins, cathelicidins) and by the competing microorganisms.</text>
</comment>
<comment type="similarity">
    <text evidence="6">Belongs to the LPG synthase family.</text>
</comment>
<evidence type="ECO:0000313" key="8">
    <source>
        <dbReference type="Proteomes" id="UP000318667"/>
    </source>
</evidence>
<feature type="transmembrane region" description="Helical" evidence="6">
    <location>
        <begin position="12"/>
        <end position="29"/>
    </location>
</feature>
<evidence type="ECO:0000256" key="2">
    <source>
        <dbReference type="ARBA" id="ARBA00022475"/>
    </source>
</evidence>
<feature type="transmembrane region" description="Helical" evidence="6">
    <location>
        <begin position="194"/>
        <end position="219"/>
    </location>
</feature>
<dbReference type="EMBL" id="VLKI01000010">
    <property type="protein sequence ID" value="TWH84868.1"/>
    <property type="molecule type" value="Genomic_DNA"/>
</dbReference>
<comment type="caution">
    <text evidence="7">The sequence shown here is derived from an EMBL/GenBank/DDBJ whole genome shotgun (WGS) entry which is preliminary data.</text>
</comment>
<dbReference type="AlphaFoldDB" id="A0A562JP14"/>
<dbReference type="PANTHER" id="PTHR39087">
    <property type="entry name" value="UPF0104 MEMBRANE PROTEIN MJ1595"/>
    <property type="match status" value="1"/>
</dbReference>
<name>A0A562JP14_9BACI</name>
<feature type="transmembrane region" description="Helical" evidence="6">
    <location>
        <begin position="118"/>
        <end position="144"/>
    </location>
</feature>
<keyword evidence="2" id="KW-1003">Cell membrane</keyword>
<dbReference type="RefSeq" id="WP_144543523.1">
    <property type="nucleotide sequence ID" value="NZ_VLKI01000010.1"/>
</dbReference>
<evidence type="ECO:0000256" key="3">
    <source>
        <dbReference type="ARBA" id="ARBA00022692"/>
    </source>
</evidence>
<keyword evidence="8" id="KW-1185">Reference proteome</keyword>
<dbReference type="Proteomes" id="UP000318667">
    <property type="component" value="Unassembled WGS sequence"/>
</dbReference>
<keyword evidence="6" id="KW-0046">Antibiotic resistance</keyword>
<comment type="subcellular location">
    <subcellularLocation>
        <location evidence="1 6">Cell membrane</location>
        <topology evidence="1 6">Multi-pass membrane protein</topology>
    </subcellularLocation>
</comment>
<proteinExistence type="inferred from homology"/>
<gene>
    <name evidence="6" type="primary">mprF</name>
    <name evidence="7" type="ORF">IQ19_03456</name>
</gene>
<keyword evidence="5 6" id="KW-0472">Membrane</keyword>
<feature type="transmembrane region" description="Helical" evidence="6">
    <location>
        <begin position="150"/>
        <end position="169"/>
    </location>
</feature>
<sequence length="317" mass="35469">MRAFFKSKKKYMISVFIVISFLILSYFYFDGDKILVSLRAVFSHPFALLIIMGIYLLSFILKAFAWKLYLRGIPRLSTCLMGVLYSLFINHVLPVKAGDLVRIGVMKTREKKIHASEAVNSVIVLRAIDLASLIVMAFAGIFAFEIKIRFSLVLLLAALAAGIILLVLLKKTLPKKLGEQYHLLKETMLGKNGILIFLFTFTSWILEAAVVFVTIILIANPITPLEAVWVNSMTVAGQIFQITPGGLANYEAVMAFALNAIGTDLQTGYTIALLTHGIKFLFSYMSGAIVLIMYPIKFNTIIQWVKKGEVNKNEERI</sequence>
<dbReference type="EC" id="2.3.2.3" evidence="6"/>
<accession>A0A562JP14</accession>
<dbReference type="Pfam" id="PF03706">
    <property type="entry name" value="LPG_synthase_TM"/>
    <property type="match status" value="1"/>
</dbReference>
<reference evidence="7 8" key="1">
    <citation type="journal article" date="2015" name="Stand. Genomic Sci.">
        <title>Genomic Encyclopedia of Bacterial and Archaeal Type Strains, Phase III: the genomes of soil and plant-associated and newly described type strains.</title>
        <authorList>
            <person name="Whitman W.B."/>
            <person name="Woyke T."/>
            <person name="Klenk H.P."/>
            <person name="Zhou Y."/>
            <person name="Lilburn T.G."/>
            <person name="Beck B.J."/>
            <person name="De Vos P."/>
            <person name="Vandamme P."/>
            <person name="Eisen J.A."/>
            <person name="Garrity G."/>
            <person name="Hugenholtz P."/>
            <person name="Kyrpides N.C."/>
        </authorList>
    </citation>
    <scope>NUCLEOTIDE SEQUENCE [LARGE SCALE GENOMIC DNA]</scope>
    <source>
        <strain evidence="7 8">CGMCC 1.10115</strain>
    </source>
</reference>
<dbReference type="GeneID" id="65404602"/>
<feature type="transmembrane region" description="Helical" evidence="6">
    <location>
        <begin position="41"/>
        <end position="65"/>
    </location>
</feature>
<dbReference type="GO" id="GO:0050071">
    <property type="term" value="F:phosphatidylglycerol lysyltransferase activity"/>
    <property type="evidence" value="ECO:0007669"/>
    <property type="project" value="UniProtKB-EC"/>
</dbReference>
<evidence type="ECO:0000256" key="1">
    <source>
        <dbReference type="ARBA" id="ARBA00004651"/>
    </source>
</evidence>
<evidence type="ECO:0000313" key="7">
    <source>
        <dbReference type="EMBL" id="TWH84868.1"/>
    </source>
</evidence>
<evidence type="ECO:0000256" key="4">
    <source>
        <dbReference type="ARBA" id="ARBA00022989"/>
    </source>
</evidence>
<keyword evidence="3 6" id="KW-0812">Transmembrane</keyword>
<feature type="transmembrane region" description="Helical" evidence="6">
    <location>
        <begin position="277"/>
        <end position="296"/>
    </location>
</feature>
<keyword evidence="6" id="KW-0443">Lipid metabolism</keyword>
<evidence type="ECO:0000256" key="6">
    <source>
        <dbReference type="RuleBase" id="RU363042"/>
    </source>
</evidence>
<keyword evidence="4 6" id="KW-1133">Transmembrane helix</keyword>
<protein>
    <recommendedName>
        <fullName evidence="6">Phosphatidylglycerol lysyltransferase</fullName>
        <ecNumber evidence="6">2.3.2.3</ecNumber>
    </recommendedName>
    <alternativeName>
        <fullName evidence="6">Lysylphosphatidylglycerol synthase</fullName>
    </alternativeName>
</protein>
<comment type="catalytic activity">
    <reaction evidence="6">
        <text>L-lysyl-tRNA(Lys) + a 1,2-diacyl-sn-glycero-3-phospho-(1'-sn-glycerol) = a 1,2-diacyl-sn-glycero-3-phospho-1'-(3'-O-L-lysyl)-sn-glycerol + tRNA(Lys)</text>
        <dbReference type="Rhea" id="RHEA:10668"/>
        <dbReference type="Rhea" id="RHEA-COMP:9696"/>
        <dbReference type="Rhea" id="RHEA-COMP:9697"/>
        <dbReference type="ChEBI" id="CHEBI:64716"/>
        <dbReference type="ChEBI" id="CHEBI:75792"/>
        <dbReference type="ChEBI" id="CHEBI:78442"/>
        <dbReference type="ChEBI" id="CHEBI:78529"/>
        <dbReference type="EC" id="2.3.2.3"/>
    </reaction>
</comment>
<keyword evidence="6" id="KW-0808">Transferase</keyword>
<dbReference type="InterPro" id="IPR022791">
    <property type="entry name" value="L-PG_synthase/AglD"/>
</dbReference>
<organism evidence="7 8">
    <name type="scientific">Cytobacillus oceanisediminis</name>
    <dbReference type="NCBI Taxonomy" id="665099"/>
    <lineage>
        <taxon>Bacteria</taxon>
        <taxon>Bacillati</taxon>
        <taxon>Bacillota</taxon>
        <taxon>Bacilli</taxon>
        <taxon>Bacillales</taxon>
        <taxon>Bacillaceae</taxon>
        <taxon>Cytobacillus</taxon>
    </lineage>
</organism>
<dbReference type="GO" id="GO:0005886">
    <property type="term" value="C:plasma membrane"/>
    <property type="evidence" value="ECO:0007669"/>
    <property type="project" value="UniProtKB-SubCell"/>
</dbReference>